<keyword evidence="2 6" id="KW-0238">DNA-binding</keyword>
<dbReference type="InterPro" id="IPR014757">
    <property type="entry name" value="Tscrpt_reg_IclR_C"/>
</dbReference>
<proteinExistence type="predicted"/>
<dbReference type="Proteomes" id="UP001183648">
    <property type="component" value="Unassembled WGS sequence"/>
</dbReference>
<dbReference type="PROSITE" id="PS51078">
    <property type="entry name" value="ICLR_ED"/>
    <property type="match status" value="1"/>
</dbReference>
<dbReference type="PANTHER" id="PTHR30136:SF24">
    <property type="entry name" value="HTH-TYPE TRANSCRIPTIONAL REPRESSOR ALLR"/>
    <property type="match status" value="1"/>
</dbReference>
<dbReference type="GO" id="GO:0003677">
    <property type="term" value="F:DNA binding"/>
    <property type="evidence" value="ECO:0007669"/>
    <property type="project" value="UniProtKB-KW"/>
</dbReference>
<gene>
    <name evidence="6" type="ORF">J2S63_001059</name>
</gene>
<dbReference type="InterPro" id="IPR036390">
    <property type="entry name" value="WH_DNA-bd_sf"/>
</dbReference>
<dbReference type="Pfam" id="PF01614">
    <property type="entry name" value="IclR_C"/>
    <property type="match status" value="1"/>
</dbReference>
<dbReference type="RefSeq" id="WP_310299533.1">
    <property type="nucleotide sequence ID" value="NZ_JAVDYG010000001.1"/>
</dbReference>
<name>A0ABU2BTA3_9ACTN</name>
<dbReference type="InterPro" id="IPR029016">
    <property type="entry name" value="GAF-like_dom_sf"/>
</dbReference>
<dbReference type="InterPro" id="IPR050707">
    <property type="entry name" value="HTH_MetabolicPath_Reg"/>
</dbReference>
<evidence type="ECO:0000256" key="3">
    <source>
        <dbReference type="ARBA" id="ARBA00023163"/>
    </source>
</evidence>
<feature type="domain" description="IclR-ED" evidence="5">
    <location>
        <begin position="68"/>
        <end position="252"/>
    </location>
</feature>
<dbReference type="SUPFAM" id="SSF46785">
    <property type="entry name" value="Winged helix' DNA-binding domain"/>
    <property type="match status" value="1"/>
</dbReference>
<evidence type="ECO:0000313" key="6">
    <source>
        <dbReference type="EMBL" id="MDR7361506.1"/>
    </source>
</evidence>
<dbReference type="Gene3D" id="3.30.450.40">
    <property type="match status" value="1"/>
</dbReference>
<evidence type="ECO:0000259" key="4">
    <source>
        <dbReference type="PROSITE" id="PS51077"/>
    </source>
</evidence>
<dbReference type="SMART" id="SM00346">
    <property type="entry name" value="HTH_ICLR"/>
    <property type="match status" value="1"/>
</dbReference>
<comment type="caution">
    <text evidence="6">The sequence shown here is derived from an EMBL/GenBank/DDBJ whole genome shotgun (WGS) entry which is preliminary data.</text>
</comment>
<protein>
    <submittedName>
        <fullName evidence="6">DNA-binding IclR family transcriptional regulator</fullName>
    </submittedName>
</protein>
<keyword evidence="3" id="KW-0804">Transcription</keyword>
<dbReference type="SUPFAM" id="SSF55781">
    <property type="entry name" value="GAF domain-like"/>
    <property type="match status" value="1"/>
</dbReference>
<evidence type="ECO:0000259" key="5">
    <source>
        <dbReference type="PROSITE" id="PS51078"/>
    </source>
</evidence>
<dbReference type="PROSITE" id="PS51077">
    <property type="entry name" value="HTH_ICLR"/>
    <property type="match status" value="1"/>
</dbReference>
<dbReference type="PANTHER" id="PTHR30136">
    <property type="entry name" value="HELIX-TURN-HELIX TRANSCRIPTIONAL REGULATOR, ICLR FAMILY"/>
    <property type="match status" value="1"/>
</dbReference>
<feature type="domain" description="HTH iclR-type" evidence="4">
    <location>
        <begin position="5"/>
        <end position="67"/>
    </location>
</feature>
<keyword evidence="1" id="KW-0805">Transcription regulation</keyword>
<reference evidence="6 7" key="1">
    <citation type="submission" date="2023-07" db="EMBL/GenBank/DDBJ databases">
        <title>Sequencing the genomes of 1000 actinobacteria strains.</title>
        <authorList>
            <person name="Klenk H.-P."/>
        </authorList>
    </citation>
    <scope>NUCLEOTIDE SEQUENCE [LARGE SCALE GENOMIC DNA]</scope>
    <source>
        <strain evidence="6 7">DSM 19426</strain>
    </source>
</reference>
<evidence type="ECO:0000313" key="7">
    <source>
        <dbReference type="Proteomes" id="UP001183648"/>
    </source>
</evidence>
<keyword evidence="7" id="KW-1185">Reference proteome</keyword>
<dbReference type="Gene3D" id="1.10.10.10">
    <property type="entry name" value="Winged helix-like DNA-binding domain superfamily/Winged helix DNA-binding domain"/>
    <property type="match status" value="1"/>
</dbReference>
<accession>A0ABU2BTA3</accession>
<dbReference type="Pfam" id="PF09339">
    <property type="entry name" value="HTH_IclR"/>
    <property type="match status" value="1"/>
</dbReference>
<evidence type="ECO:0000256" key="1">
    <source>
        <dbReference type="ARBA" id="ARBA00023015"/>
    </source>
</evidence>
<evidence type="ECO:0000256" key="2">
    <source>
        <dbReference type="ARBA" id="ARBA00023125"/>
    </source>
</evidence>
<dbReference type="InterPro" id="IPR036388">
    <property type="entry name" value="WH-like_DNA-bd_sf"/>
</dbReference>
<organism evidence="6 7">
    <name type="scientific">Nocardioides marmoribigeumensis</name>
    <dbReference type="NCBI Taxonomy" id="433649"/>
    <lineage>
        <taxon>Bacteria</taxon>
        <taxon>Bacillati</taxon>
        <taxon>Actinomycetota</taxon>
        <taxon>Actinomycetes</taxon>
        <taxon>Propionibacteriales</taxon>
        <taxon>Nocardioidaceae</taxon>
        <taxon>Nocardioides</taxon>
    </lineage>
</organism>
<sequence>MATRVQSVERAAAILQVLAVEDAPTSLGQLAVALGLAKATTHGLVQTLRDVGFVDQDPESGGYLIGAGLLELGSRNVDLNEVRSRALNWTDALAARSAQAAHVAVFDSGEVLIAHHVFRPDASVQQVQTGSTHPLHATALGKVLLAYDPRAVRALGAGPLESFTYRTVTDRSRLLRELADVRDLGWAAAVEERHPDQAGLAAPVRDRSGQVIAAVGIKGPVDALCDARHRPRTALATLVVQTGRSISREFGHGRVP</sequence>
<dbReference type="InterPro" id="IPR005471">
    <property type="entry name" value="Tscrpt_reg_IclR_N"/>
</dbReference>
<dbReference type="EMBL" id="JAVDYG010000001">
    <property type="protein sequence ID" value="MDR7361506.1"/>
    <property type="molecule type" value="Genomic_DNA"/>
</dbReference>